<organism evidence="8 9">
    <name type="scientific">Sulfurospirillum tamanense</name>
    <dbReference type="NCBI Taxonomy" id="2813362"/>
    <lineage>
        <taxon>Bacteria</taxon>
        <taxon>Pseudomonadati</taxon>
        <taxon>Campylobacterota</taxon>
        <taxon>Epsilonproteobacteria</taxon>
        <taxon>Campylobacterales</taxon>
        <taxon>Sulfurospirillaceae</taxon>
        <taxon>Sulfurospirillum</taxon>
    </lineage>
</organism>
<keyword evidence="6 7" id="KW-0472">Membrane</keyword>
<dbReference type="EMBL" id="JAFHKK010000003">
    <property type="protein sequence ID" value="MBN2963670.1"/>
    <property type="molecule type" value="Genomic_DNA"/>
</dbReference>
<dbReference type="PANTHER" id="PTHR36838">
    <property type="entry name" value="AUXIN EFFLUX CARRIER FAMILY PROTEIN"/>
    <property type="match status" value="1"/>
</dbReference>
<comment type="caution">
    <text evidence="8">The sequence shown here is derived from an EMBL/GenBank/DDBJ whole genome shotgun (WGS) entry which is preliminary data.</text>
</comment>
<gene>
    <name evidence="8" type="ORF">JWV37_02665</name>
</gene>
<comment type="subcellular location">
    <subcellularLocation>
        <location evidence="1">Membrane</location>
        <topology evidence="1">Multi-pass membrane protein</topology>
    </subcellularLocation>
</comment>
<reference evidence="9" key="1">
    <citation type="submission" date="2021-02" db="EMBL/GenBank/DDBJ databases">
        <title>Sulfurospirillum tamanensis sp. nov.</title>
        <authorList>
            <person name="Merkel A.Y."/>
        </authorList>
    </citation>
    <scope>NUCLEOTIDE SEQUENCE [LARGE SCALE GENOMIC DNA]</scope>
    <source>
        <strain evidence="9">T05b</strain>
    </source>
</reference>
<feature type="transmembrane region" description="Helical" evidence="7">
    <location>
        <begin position="215"/>
        <end position="237"/>
    </location>
</feature>
<evidence type="ECO:0000256" key="2">
    <source>
        <dbReference type="ARBA" id="ARBA00022448"/>
    </source>
</evidence>
<evidence type="ECO:0000256" key="1">
    <source>
        <dbReference type="ARBA" id="ARBA00004141"/>
    </source>
</evidence>
<feature type="transmembrane region" description="Helical" evidence="7">
    <location>
        <begin position="153"/>
        <end position="174"/>
    </location>
</feature>
<dbReference type="Pfam" id="PF03547">
    <property type="entry name" value="Mem_trans"/>
    <property type="match status" value="2"/>
</dbReference>
<sequence>MFYSILAIYCFVLVGFFAKKWFQEQVQERSFVVLSVYFFQPILAFWGLSTRPLNSELLLVPLYFFAGIGICFAVSFAVATLFFKDTQERSILTAGAIIGNTGNLGIPLGIAIFGEASVVYTSLMTLCNVFLLQSVGVLLYSRGSYSLRASLSNMIKLPVIWVGLIALGLNLSGVRIEENIFRALEMGAHTALTFQLLTFGMFLNQVKLRSLNIKLLAHTTFLKFLVLPTLLFPFLLWLELSPLLTGALILQLTVPMAVNNINFASLYYCRPVDVTSMVLTTSVLYIGYLGGMVWAFKVFGILD</sequence>
<accession>A0ABS2WPW3</accession>
<feature type="transmembrane region" description="Helical" evidence="7">
    <location>
        <begin position="31"/>
        <end position="48"/>
    </location>
</feature>
<evidence type="ECO:0000256" key="4">
    <source>
        <dbReference type="ARBA" id="ARBA00022692"/>
    </source>
</evidence>
<dbReference type="PANTHER" id="PTHR36838:SF3">
    <property type="entry name" value="TRANSPORTER AUXIN EFFLUX CARRIER EC FAMILY"/>
    <property type="match status" value="1"/>
</dbReference>
<evidence type="ECO:0000256" key="3">
    <source>
        <dbReference type="ARBA" id="ARBA00022475"/>
    </source>
</evidence>
<keyword evidence="3" id="KW-1003">Cell membrane</keyword>
<feature type="transmembrane region" description="Helical" evidence="7">
    <location>
        <begin position="243"/>
        <end position="262"/>
    </location>
</feature>
<feature type="transmembrane region" description="Helical" evidence="7">
    <location>
        <begin position="90"/>
        <end position="113"/>
    </location>
</feature>
<feature type="transmembrane region" description="Helical" evidence="7">
    <location>
        <begin position="6"/>
        <end position="22"/>
    </location>
</feature>
<keyword evidence="9" id="KW-1185">Reference proteome</keyword>
<keyword evidence="2" id="KW-0813">Transport</keyword>
<dbReference type="InterPro" id="IPR004776">
    <property type="entry name" value="Mem_transp_PIN-like"/>
</dbReference>
<dbReference type="RefSeq" id="WP_205458105.1">
    <property type="nucleotide sequence ID" value="NZ_JAFHKK010000003.1"/>
</dbReference>
<protein>
    <submittedName>
        <fullName evidence="8">AEC family transporter</fullName>
    </submittedName>
</protein>
<dbReference type="Proteomes" id="UP000703590">
    <property type="component" value="Unassembled WGS sequence"/>
</dbReference>
<keyword evidence="5 7" id="KW-1133">Transmembrane helix</keyword>
<feature type="transmembrane region" description="Helical" evidence="7">
    <location>
        <begin position="186"/>
        <end position="203"/>
    </location>
</feature>
<evidence type="ECO:0000256" key="6">
    <source>
        <dbReference type="ARBA" id="ARBA00023136"/>
    </source>
</evidence>
<feature type="transmembrane region" description="Helical" evidence="7">
    <location>
        <begin position="60"/>
        <end position="83"/>
    </location>
</feature>
<reference evidence="8 9" key="3">
    <citation type="submission" date="2021-02" db="EMBL/GenBank/DDBJ databases">
        <authorList>
            <person name="Merkel A.Y."/>
        </authorList>
    </citation>
    <scope>NUCLEOTIDE SEQUENCE [LARGE SCALE GENOMIC DNA]</scope>
    <source>
        <strain evidence="8 9">T05b</strain>
    </source>
</reference>
<evidence type="ECO:0000313" key="9">
    <source>
        <dbReference type="Proteomes" id="UP000703590"/>
    </source>
</evidence>
<keyword evidence="4 7" id="KW-0812">Transmembrane</keyword>
<feature type="transmembrane region" description="Helical" evidence="7">
    <location>
        <begin position="274"/>
        <end position="296"/>
    </location>
</feature>
<proteinExistence type="predicted"/>
<reference evidence="8 9" key="2">
    <citation type="submission" date="2021-02" db="EMBL/GenBank/DDBJ databases">
        <title>Sulfurospirillum tamanensis sp. nov.</title>
        <authorList>
            <person name="Frolova A."/>
            <person name="Merkel A."/>
            <person name="Slobodkin A."/>
        </authorList>
    </citation>
    <scope>NUCLEOTIDE SEQUENCE [LARGE SCALE GENOMIC DNA]</scope>
    <source>
        <strain evidence="8 9">T05b</strain>
    </source>
</reference>
<evidence type="ECO:0000256" key="5">
    <source>
        <dbReference type="ARBA" id="ARBA00022989"/>
    </source>
</evidence>
<name>A0ABS2WPW3_9BACT</name>
<evidence type="ECO:0000256" key="7">
    <source>
        <dbReference type="SAM" id="Phobius"/>
    </source>
</evidence>
<evidence type="ECO:0000313" key="8">
    <source>
        <dbReference type="EMBL" id="MBN2963670.1"/>
    </source>
</evidence>
<feature type="transmembrane region" description="Helical" evidence="7">
    <location>
        <begin position="119"/>
        <end position="141"/>
    </location>
</feature>